<dbReference type="AlphaFoldDB" id="A0A5J6GEQ9"/>
<protein>
    <submittedName>
        <fullName evidence="1">Uncharacterized protein</fullName>
    </submittedName>
</protein>
<organism evidence="1 2">
    <name type="scientific">Streptomyces kanamyceticus</name>
    <dbReference type="NCBI Taxonomy" id="1967"/>
    <lineage>
        <taxon>Bacteria</taxon>
        <taxon>Bacillati</taxon>
        <taxon>Actinomycetota</taxon>
        <taxon>Actinomycetes</taxon>
        <taxon>Kitasatosporales</taxon>
        <taxon>Streptomycetaceae</taxon>
        <taxon>Streptomyces</taxon>
    </lineage>
</organism>
<dbReference type="KEGG" id="ska:CP970_23110"/>
<dbReference type="RefSeq" id="WP_055552707.1">
    <property type="nucleotide sequence ID" value="NZ_CP023699.1"/>
</dbReference>
<name>A0A5J6GEQ9_STRKN</name>
<evidence type="ECO:0000313" key="2">
    <source>
        <dbReference type="Proteomes" id="UP000325529"/>
    </source>
</evidence>
<proteinExistence type="predicted"/>
<evidence type="ECO:0000313" key="1">
    <source>
        <dbReference type="EMBL" id="QEU93417.1"/>
    </source>
</evidence>
<reference evidence="1 2" key="1">
    <citation type="submission" date="2017-09" db="EMBL/GenBank/DDBJ databases">
        <authorList>
            <person name="Lee N."/>
            <person name="Cho B.-K."/>
        </authorList>
    </citation>
    <scope>NUCLEOTIDE SEQUENCE [LARGE SCALE GENOMIC DNA]</scope>
    <source>
        <strain evidence="1 2">ATCC 12853</strain>
    </source>
</reference>
<gene>
    <name evidence="1" type="ORF">CP970_23110</name>
</gene>
<dbReference type="OrthoDB" id="4325998at2"/>
<sequence length="296" mass="32048">MDWYPNSDEQLLLRTSARFATGMAPAVSGARWFRDLERGDVQGELTGWPPGPTYQLRSAGDKAARRTGRALLVGIPLVANLIANLGGASGTPLGDVPGRGKPDEPENEVHDFPVMWAAPGSLARTVPWQLDPGRRPEDCVTDLVLTDRRLLFLATRKGSLAKADILGEFARDAVAEVRRMKFSEVNADVRVTFTDGSWVRLSVGNPDNAERLGQVLGGAVRMLAESELSEGQFDRVARFRADLPKTAHPPTYSRLRSGVTLVESRIPVKAGSGLFETHSILMDDSGQPAEPAPGDL</sequence>
<accession>A0A5J6GEQ9</accession>
<dbReference type="EMBL" id="CP023699">
    <property type="protein sequence ID" value="QEU93417.1"/>
    <property type="molecule type" value="Genomic_DNA"/>
</dbReference>
<keyword evidence="2" id="KW-1185">Reference proteome</keyword>
<dbReference type="Proteomes" id="UP000325529">
    <property type="component" value="Chromosome"/>
</dbReference>